<proteinExistence type="predicted"/>
<organism evidence="1">
    <name type="scientific">Siphoviridae sp. ctHMI2</name>
    <dbReference type="NCBI Taxonomy" id="2826231"/>
    <lineage>
        <taxon>Viruses</taxon>
        <taxon>Duplodnaviria</taxon>
        <taxon>Heunggongvirae</taxon>
        <taxon>Uroviricota</taxon>
        <taxon>Caudoviricetes</taxon>
    </lineage>
</organism>
<reference evidence="1" key="1">
    <citation type="journal article" date="2021" name="Proc. Natl. Acad. Sci. U.S.A.">
        <title>A Catalog of Tens of Thousands of Viruses from Human Metagenomes Reveals Hidden Associations with Chronic Diseases.</title>
        <authorList>
            <person name="Tisza M.J."/>
            <person name="Buck C.B."/>
        </authorList>
    </citation>
    <scope>NUCLEOTIDE SEQUENCE</scope>
    <source>
        <strain evidence="1">CtHMI2</strain>
    </source>
</reference>
<name>A0A8S5MK90_9CAUD</name>
<accession>A0A8S5MK90</accession>
<protein>
    <submittedName>
        <fullName evidence="1">Uncharacterized protein</fullName>
    </submittedName>
</protein>
<evidence type="ECO:0000313" key="1">
    <source>
        <dbReference type="EMBL" id="DAD82471.1"/>
    </source>
</evidence>
<dbReference type="EMBL" id="BK014919">
    <property type="protein sequence ID" value="DAD82471.1"/>
    <property type="molecule type" value="Genomic_DNA"/>
</dbReference>
<sequence>MFLLKSVNIVRFVAYLTQGHYLCVRNKNQ</sequence>